<evidence type="ECO:0008006" key="3">
    <source>
        <dbReference type="Google" id="ProtNLM"/>
    </source>
</evidence>
<name>A0A1M4VE64_9FLAO</name>
<evidence type="ECO:0000313" key="1">
    <source>
        <dbReference type="EMBL" id="SHE67202.1"/>
    </source>
</evidence>
<reference evidence="2" key="1">
    <citation type="submission" date="2016-11" db="EMBL/GenBank/DDBJ databases">
        <authorList>
            <person name="Varghese N."/>
            <person name="Submissions S."/>
        </authorList>
    </citation>
    <scope>NUCLEOTIDE SEQUENCE [LARGE SCALE GENOMIC DNA]</scope>
    <source>
        <strain evidence="2">DSM 17539</strain>
    </source>
</reference>
<evidence type="ECO:0000313" key="2">
    <source>
        <dbReference type="Proteomes" id="UP000184406"/>
    </source>
</evidence>
<dbReference type="AlphaFoldDB" id="A0A1M4VE64"/>
<dbReference type="Pfam" id="PF09837">
    <property type="entry name" value="DUF2064"/>
    <property type="match status" value="1"/>
</dbReference>
<dbReference type="PANTHER" id="PTHR36529:SF1">
    <property type="entry name" value="GLYCOSYLTRANSFERASE"/>
    <property type="match status" value="1"/>
</dbReference>
<dbReference type="PANTHER" id="PTHR36529">
    <property type="entry name" value="SLL1095 PROTEIN"/>
    <property type="match status" value="1"/>
</dbReference>
<dbReference type="InterPro" id="IPR018641">
    <property type="entry name" value="Trfase_1_rSAM/seldom-assoc"/>
</dbReference>
<dbReference type="NCBIfam" id="TIGR04282">
    <property type="entry name" value="glyco_like_cofC"/>
    <property type="match status" value="1"/>
</dbReference>
<proteinExistence type="predicted"/>
<accession>A0A1M4VE64</accession>
<dbReference type="Proteomes" id="UP000184406">
    <property type="component" value="Unassembled WGS sequence"/>
</dbReference>
<gene>
    <name evidence="1" type="ORF">SAMN03080594_101943</name>
</gene>
<sequence>MSHPKDLLIIFTRNPELGRCKTRLAATVGDVSALNIYKFLLNHTKNITRDLNIAKWVYYSDDIWENDIWDRSVYEKKVQSGNDLGERMSNAFREGFNVGHEKIIIIGSDMYDLNQNDLLEAFNLLDHHDYVIGPAIDGGYYLLGMKVFNPAVFEDKIWGSDTVLEDTIQDLNNMNYGLLAAKNDIDYFEDIKDIEIFRTFLKN</sequence>
<dbReference type="Gene3D" id="3.90.550.10">
    <property type="entry name" value="Spore Coat Polysaccharide Biosynthesis Protein SpsA, Chain A"/>
    <property type="match status" value="1"/>
</dbReference>
<dbReference type="InterPro" id="IPR029044">
    <property type="entry name" value="Nucleotide-diphossugar_trans"/>
</dbReference>
<dbReference type="SUPFAM" id="SSF53448">
    <property type="entry name" value="Nucleotide-diphospho-sugar transferases"/>
    <property type="match status" value="1"/>
</dbReference>
<keyword evidence="2" id="KW-1185">Reference proteome</keyword>
<organism evidence="1 2">
    <name type="scientific">Arenibacter palladensis</name>
    <dbReference type="NCBI Taxonomy" id="237373"/>
    <lineage>
        <taxon>Bacteria</taxon>
        <taxon>Pseudomonadati</taxon>
        <taxon>Bacteroidota</taxon>
        <taxon>Flavobacteriia</taxon>
        <taxon>Flavobacteriales</taxon>
        <taxon>Flavobacteriaceae</taxon>
        <taxon>Arenibacter</taxon>
    </lineage>
</organism>
<dbReference type="EMBL" id="FQUX01000001">
    <property type="protein sequence ID" value="SHE67202.1"/>
    <property type="molecule type" value="Genomic_DNA"/>
</dbReference>
<dbReference type="OrthoDB" id="9798250at2"/>
<dbReference type="RefSeq" id="WP_072860509.1">
    <property type="nucleotide sequence ID" value="NZ_FQUX01000001.1"/>
</dbReference>
<protein>
    <recommendedName>
        <fullName evidence="3">Glycosyltransferase</fullName>
    </recommendedName>
</protein>